<accession>A0A4R8Q2J9</accession>
<dbReference type="AlphaFoldDB" id="A0A4R8Q2J9"/>
<proteinExistence type="predicted"/>
<organism evidence="1 2">
    <name type="scientific">Colletotrichum spinosum</name>
    <dbReference type="NCBI Taxonomy" id="1347390"/>
    <lineage>
        <taxon>Eukaryota</taxon>
        <taxon>Fungi</taxon>
        <taxon>Dikarya</taxon>
        <taxon>Ascomycota</taxon>
        <taxon>Pezizomycotina</taxon>
        <taxon>Sordariomycetes</taxon>
        <taxon>Hypocreomycetidae</taxon>
        <taxon>Glomerellales</taxon>
        <taxon>Glomerellaceae</taxon>
        <taxon>Colletotrichum</taxon>
        <taxon>Colletotrichum orbiculare species complex</taxon>
    </lineage>
</organism>
<evidence type="ECO:0000313" key="2">
    <source>
        <dbReference type="Proteomes" id="UP000295083"/>
    </source>
</evidence>
<dbReference type="Proteomes" id="UP000295083">
    <property type="component" value="Unassembled WGS sequence"/>
</dbReference>
<dbReference type="EMBL" id="QAPG01000076">
    <property type="protein sequence ID" value="TDZ32551.1"/>
    <property type="molecule type" value="Genomic_DNA"/>
</dbReference>
<comment type="caution">
    <text evidence="1">The sequence shown here is derived from an EMBL/GenBank/DDBJ whole genome shotgun (WGS) entry which is preliminary data.</text>
</comment>
<name>A0A4R8Q2J9_9PEZI</name>
<keyword evidence="2" id="KW-1185">Reference proteome</keyword>
<reference evidence="1 2" key="1">
    <citation type="submission" date="2018-11" db="EMBL/GenBank/DDBJ databases">
        <title>Genome sequence and assembly of Colletotrichum spinosum.</title>
        <authorList>
            <person name="Gan P."/>
            <person name="Shirasu K."/>
        </authorList>
    </citation>
    <scope>NUCLEOTIDE SEQUENCE [LARGE SCALE GENOMIC DNA]</scope>
    <source>
        <strain evidence="1 2">CBS 515.97</strain>
    </source>
</reference>
<evidence type="ECO:0000313" key="1">
    <source>
        <dbReference type="EMBL" id="TDZ32551.1"/>
    </source>
</evidence>
<gene>
    <name evidence="1" type="ORF">C8035_v011580</name>
</gene>
<protein>
    <submittedName>
        <fullName evidence="1">Uncharacterized protein</fullName>
    </submittedName>
</protein>
<sequence length="117" mass="13917">MCRIAKVNCETCNELQTVLVKQEPTLDRPNLVSFLTDNFHLPCDKAKLTGMDCRWLCTQRFSTKVPKKLCKKCQALGPAQNYEDWFPKDRERRKLLLRYLLEENARMGEPWWKVFCF</sequence>